<gene>
    <name evidence="1" type="ORF">EVAR_91503_1</name>
</gene>
<proteinExistence type="predicted"/>
<protein>
    <submittedName>
        <fullName evidence="1">Uncharacterized protein</fullName>
    </submittedName>
</protein>
<name>A0A4C1VCC7_EUMVA</name>
<dbReference type="Proteomes" id="UP000299102">
    <property type="component" value="Unassembled WGS sequence"/>
</dbReference>
<dbReference type="EMBL" id="BGZK01000312">
    <property type="protein sequence ID" value="GBP35952.1"/>
    <property type="molecule type" value="Genomic_DNA"/>
</dbReference>
<comment type="caution">
    <text evidence="1">The sequence shown here is derived from an EMBL/GenBank/DDBJ whole genome shotgun (WGS) entry which is preliminary data.</text>
</comment>
<reference evidence="1 2" key="1">
    <citation type="journal article" date="2019" name="Commun. Biol.">
        <title>The bagworm genome reveals a unique fibroin gene that provides high tensile strength.</title>
        <authorList>
            <person name="Kono N."/>
            <person name="Nakamura H."/>
            <person name="Ohtoshi R."/>
            <person name="Tomita M."/>
            <person name="Numata K."/>
            <person name="Arakawa K."/>
        </authorList>
    </citation>
    <scope>NUCLEOTIDE SEQUENCE [LARGE SCALE GENOMIC DNA]</scope>
</reference>
<sequence>MVYNPVLDVIRKALVRNGNPIAAAAAAAARAAPRVIARGRLNEPRVCRANQHAIIRRLFASPLRPRRNNYTSPEKYLLGVGGPRAAAERRRSATGHRSCFRIIDPRSLLSILKTGTTRKRLNETVESDNGVNDEIAVVPFAVRARRRRPPAPARARPRPARPIKDLLSLEMPSLSAHLVDK</sequence>
<evidence type="ECO:0000313" key="1">
    <source>
        <dbReference type="EMBL" id="GBP35952.1"/>
    </source>
</evidence>
<dbReference type="AlphaFoldDB" id="A0A4C1VCC7"/>
<evidence type="ECO:0000313" key="2">
    <source>
        <dbReference type="Proteomes" id="UP000299102"/>
    </source>
</evidence>
<organism evidence="1 2">
    <name type="scientific">Eumeta variegata</name>
    <name type="common">Bagworm moth</name>
    <name type="synonym">Eumeta japonica</name>
    <dbReference type="NCBI Taxonomy" id="151549"/>
    <lineage>
        <taxon>Eukaryota</taxon>
        <taxon>Metazoa</taxon>
        <taxon>Ecdysozoa</taxon>
        <taxon>Arthropoda</taxon>
        <taxon>Hexapoda</taxon>
        <taxon>Insecta</taxon>
        <taxon>Pterygota</taxon>
        <taxon>Neoptera</taxon>
        <taxon>Endopterygota</taxon>
        <taxon>Lepidoptera</taxon>
        <taxon>Glossata</taxon>
        <taxon>Ditrysia</taxon>
        <taxon>Tineoidea</taxon>
        <taxon>Psychidae</taxon>
        <taxon>Oiketicinae</taxon>
        <taxon>Eumeta</taxon>
    </lineage>
</organism>
<accession>A0A4C1VCC7</accession>
<keyword evidence="2" id="KW-1185">Reference proteome</keyword>